<reference evidence="3" key="1">
    <citation type="journal article" date="2014" name="Int. J. Syst. Evol. Microbiol.">
        <title>Complete genome of a new Firmicutes species belonging to the dominant human colonic microbiota ('Ruminococcus bicirculans') reveals two chromosomes and a selective capacity to utilize plant glucans.</title>
        <authorList>
            <consortium name="NISC Comparative Sequencing Program"/>
            <person name="Wegmann U."/>
            <person name="Louis P."/>
            <person name="Goesmann A."/>
            <person name="Henrissat B."/>
            <person name="Duncan S.H."/>
            <person name="Flint H.J."/>
        </authorList>
    </citation>
    <scope>NUCLEOTIDE SEQUENCE</scope>
    <source>
        <strain evidence="3">NBRC 108219</strain>
    </source>
</reference>
<evidence type="ECO:0000313" key="4">
    <source>
        <dbReference type="Proteomes" id="UP001161391"/>
    </source>
</evidence>
<gene>
    <name evidence="3" type="ORF">GCM10007853_13880</name>
</gene>
<protein>
    <recommendedName>
        <fullName evidence="2">Ancillary SecYEG translocon subunit/Cell division coordinator CpoB TPR domain-containing protein</fullName>
    </recommendedName>
</protein>
<dbReference type="RefSeq" id="WP_284389017.1">
    <property type="nucleotide sequence ID" value="NZ_BSNK01000001.1"/>
</dbReference>
<comment type="caution">
    <text evidence="3">The sequence shown here is derived from an EMBL/GenBank/DDBJ whole genome shotgun (WGS) entry which is preliminary data.</text>
</comment>
<dbReference type="Proteomes" id="UP001161391">
    <property type="component" value="Unassembled WGS sequence"/>
</dbReference>
<evidence type="ECO:0000259" key="2">
    <source>
        <dbReference type="Pfam" id="PF09976"/>
    </source>
</evidence>
<dbReference type="InterPro" id="IPR018704">
    <property type="entry name" value="SecYEG/CpoB_TPR"/>
</dbReference>
<dbReference type="Pfam" id="PF09976">
    <property type="entry name" value="TPR_21"/>
    <property type="match status" value="1"/>
</dbReference>
<keyword evidence="4" id="KW-1185">Reference proteome</keyword>
<accession>A0ABQ5V968</accession>
<keyword evidence="1" id="KW-0472">Membrane</keyword>
<proteinExistence type="predicted"/>
<keyword evidence="1" id="KW-0812">Transmembrane</keyword>
<feature type="domain" description="Ancillary SecYEG translocon subunit/Cell division coordinator CpoB TPR" evidence="2">
    <location>
        <begin position="20"/>
        <end position="187"/>
    </location>
</feature>
<evidence type="ECO:0000256" key="1">
    <source>
        <dbReference type="SAM" id="Phobius"/>
    </source>
</evidence>
<name>A0ABQ5V968_9PROT</name>
<keyword evidence="1" id="KW-1133">Transmembrane helix</keyword>
<feature type="transmembrane region" description="Helical" evidence="1">
    <location>
        <begin position="24"/>
        <end position="44"/>
    </location>
</feature>
<dbReference type="EMBL" id="BSNK01000001">
    <property type="protein sequence ID" value="GLQ23514.1"/>
    <property type="molecule type" value="Genomic_DNA"/>
</dbReference>
<evidence type="ECO:0000313" key="3">
    <source>
        <dbReference type="EMBL" id="GLQ23514.1"/>
    </source>
</evidence>
<dbReference type="Gene3D" id="1.25.40.10">
    <property type="entry name" value="Tetratricopeptide repeat domain"/>
    <property type="match status" value="1"/>
</dbReference>
<sequence>MVDFISEVEEELRKDDYNKFLRKFGPLIVGLLIAVVAAVAFLEWRDYDSERTARAASFSYLEADELLQDGQLEQASRAFLALADVAPDGYAGLSLMRAAIIAADGGNDAEAIRLYDAASARFDLPRHSQLAAIKAAYIVANRGDWTDVEQRVGRLADEGAPYEFLARELLATAALNQGEPERARAEFAYLDTIPGVPETIARRAEQALILMNTAEAVGETPTLPAPEGPENDDLP</sequence>
<dbReference type="InterPro" id="IPR011990">
    <property type="entry name" value="TPR-like_helical_dom_sf"/>
</dbReference>
<reference evidence="3" key="2">
    <citation type="submission" date="2023-01" db="EMBL/GenBank/DDBJ databases">
        <title>Draft genome sequence of Algimonas ampicilliniresistens strain NBRC 108219.</title>
        <authorList>
            <person name="Sun Q."/>
            <person name="Mori K."/>
        </authorList>
    </citation>
    <scope>NUCLEOTIDE SEQUENCE</scope>
    <source>
        <strain evidence="3">NBRC 108219</strain>
    </source>
</reference>
<organism evidence="3 4">
    <name type="scientific">Algimonas ampicilliniresistens</name>
    <dbReference type="NCBI Taxonomy" id="1298735"/>
    <lineage>
        <taxon>Bacteria</taxon>
        <taxon>Pseudomonadati</taxon>
        <taxon>Pseudomonadota</taxon>
        <taxon>Alphaproteobacteria</taxon>
        <taxon>Maricaulales</taxon>
        <taxon>Robiginitomaculaceae</taxon>
        <taxon>Algimonas</taxon>
    </lineage>
</organism>